<protein>
    <submittedName>
        <fullName evidence="2">Uncharacterized protein</fullName>
    </submittedName>
</protein>
<dbReference type="EMBL" id="SPQQ01000011">
    <property type="protein sequence ID" value="TGE35722.1"/>
    <property type="molecule type" value="Genomic_DNA"/>
</dbReference>
<comment type="caution">
    <text evidence="2">The sequence shown here is derived from an EMBL/GenBank/DDBJ whole genome shotgun (WGS) entry which is preliminary data.</text>
</comment>
<dbReference type="AlphaFoldDB" id="A0A4Z0QY70"/>
<evidence type="ECO:0000313" key="3">
    <source>
        <dbReference type="Proteomes" id="UP000298460"/>
    </source>
</evidence>
<dbReference type="RefSeq" id="WP_135551199.1">
    <property type="nucleotide sequence ID" value="NZ_SPQQ01000011.1"/>
</dbReference>
<organism evidence="2 3">
    <name type="scientific">Desulfosporosinus fructosivorans</name>
    <dbReference type="NCBI Taxonomy" id="2018669"/>
    <lineage>
        <taxon>Bacteria</taxon>
        <taxon>Bacillati</taxon>
        <taxon>Bacillota</taxon>
        <taxon>Clostridia</taxon>
        <taxon>Eubacteriales</taxon>
        <taxon>Desulfitobacteriaceae</taxon>
        <taxon>Desulfosporosinus</taxon>
    </lineage>
</organism>
<proteinExistence type="predicted"/>
<reference evidence="2 3" key="1">
    <citation type="submission" date="2019-03" db="EMBL/GenBank/DDBJ databases">
        <title>Draft Genome Sequence of Desulfosporosinus fructosivorans Strain 63.6F, Isolated from Marine Sediment in the Baltic Sea.</title>
        <authorList>
            <person name="Hausmann B."/>
            <person name="Vandieken V."/>
            <person name="Pjevac P."/>
            <person name="Schreck K."/>
            <person name="Herbold C.W."/>
            <person name="Loy A."/>
        </authorList>
    </citation>
    <scope>NUCLEOTIDE SEQUENCE [LARGE SCALE GENOMIC DNA]</scope>
    <source>
        <strain evidence="2 3">63.6F</strain>
    </source>
</reference>
<gene>
    <name evidence="2" type="ORF">E4K67_23435</name>
</gene>
<keyword evidence="1" id="KW-0175">Coiled coil</keyword>
<accession>A0A4Z0QY70</accession>
<feature type="coiled-coil region" evidence="1">
    <location>
        <begin position="22"/>
        <end position="49"/>
    </location>
</feature>
<name>A0A4Z0QY70_9FIRM</name>
<dbReference type="Proteomes" id="UP000298460">
    <property type="component" value="Unassembled WGS sequence"/>
</dbReference>
<keyword evidence="3" id="KW-1185">Reference proteome</keyword>
<sequence length="120" mass="13833">MTASESAVATVMSENDNKAFELSDAEMDLKEETVMNEEIKNEALELTDEEIEKAAGGAQSKETVEKCDRCHRYFENSDFSYICTHCHHQKYYPNWILCNTCNISYPFHLYKCPKCNLGKM</sequence>
<evidence type="ECO:0000256" key="1">
    <source>
        <dbReference type="SAM" id="Coils"/>
    </source>
</evidence>
<evidence type="ECO:0000313" key="2">
    <source>
        <dbReference type="EMBL" id="TGE35722.1"/>
    </source>
</evidence>